<comment type="caution">
    <text evidence="1">The sequence shown here is derived from an EMBL/GenBank/DDBJ whole genome shotgun (WGS) entry which is preliminary data.</text>
</comment>
<keyword evidence="2" id="KW-1185">Reference proteome</keyword>
<dbReference type="EMBL" id="BEXD01003557">
    <property type="protein sequence ID" value="GBC01460.1"/>
    <property type="molecule type" value="Genomic_DNA"/>
</dbReference>
<protein>
    <submittedName>
        <fullName evidence="1">Uncharacterized protein</fullName>
    </submittedName>
</protein>
<name>A0A2Z6RWZ4_9GLOM</name>
<dbReference type="AlphaFoldDB" id="A0A2Z6RWZ4"/>
<reference evidence="1 2" key="1">
    <citation type="submission" date="2017-11" db="EMBL/GenBank/DDBJ databases">
        <title>The genome of Rhizophagus clarus HR1 reveals common genetic basis of auxotrophy among arbuscular mycorrhizal fungi.</title>
        <authorList>
            <person name="Kobayashi Y."/>
        </authorList>
    </citation>
    <scope>NUCLEOTIDE SEQUENCE [LARGE SCALE GENOMIC DNA]</scope>
    <source>
        <strain evidence="1 2">HR1</strain>
    </source>
</reference>
<proteinExistence type="predicted"/>
<accession>A0A2Z6RWZ4</accession>
<sequence length="66" mass="7409">MLSPLYKSLVGTWDAVYLLFMRCYLPLMGCCSSSLYEMLPSSDAVGTVSMNWQHIADYGRSYGKTV</sequence>
<evidence type="ECO:0000313" key="2">
    <source>
        <dbReference type="Proteomes" id="UP000247702"/>
    </source>
</evidence>
<organism evidence="1 2">
    <name type="scientific">Rhizophagus clarus</name>
    <dbReference type="NCBI Taxonomy" id="94130"/>
    <lineage>
        <taxon>Eukaryota</taxon>
        <taxon>Fungi</taxon>
        <taxon>Fungi incertae sedis</taxon>
        <taxon>Mucoromycota</taxon>
        <taxon>Glomeromycotina</taxon>
        <taxon>Glomeromycetes</taxon>
        <taxon>Glomerales</taxon>
        <taxon>Glomeraceae</taxon>
        <taxon>Rhizophagus</taxon>
    </lineage>
</organism>
<evidence type="ECO:0000313" key="1">
    <source>
        <dbReference type="EMBL" id="GBC01460.1"/>
    </source>
</evidence>
<gene>
    <name evidence="1" type="ORF">RclHR1_00420022</name>
</gene>
<dbReference type="Proteomes" id="UP000247702">
    <property type="component" value="Unassembled WGS sequence"/>
</dbReference>